<protein>
    <recommendedName>
        <fullName evidence="1">DUF7779 domain-containing protein</fullName>
    </recommendedName>
</protein>
<feature type="domain" description="DUF7779" evidence="1">
    <location>
        <begin position="449"/>
        <end position="545"/>
    </location>
</feature>
<dbReference type="PANTHER" id="PTHR35205">
    <property type="entry name" value="NB-ARC AND TPR DOMAIN PROTEIN"/>
    <property type="match status" value="1"/>
</dbReference>
<proteinExistence type="predicted"/>
<evidence type="ECO:0000313" key="3">
    <source>
        <dbReference type="Proteomes" id="UP001301958"/>
    </source>
</evidence>
<dbReference type="SUPFAM" id="SSF52540">
    <property type="entry name" value="P-loop containing nucleoside triphosphate hydrolases"/>
    <property type="match status" value="1"/>
</dbReference>
<dbReference type="EMBL" id="MU865525">
    <property type="protein sequence ID" value="KAK4221667.1"/>
    <property type="molecule type" value="Genomic_DNA"/>
</dbReference>
<dbReference type="InterPro" id="IPR027417">
    <property type="entry name" value="P-loop_NTPase"/>
</dbReference>
<reference evidence="2" key="1">
    <citation type="journal article" date="2023" name="Mol. Phylogenet. Evol.">
        <title>Genome-scale phylogeny and comparative genomics of the fungal order Sordariales.</title>
        <authorList>
            <person name="Hensen N."/>
            <person name="Bonometti L."/>
            <person name="Westerberg I."/>
            <person name="Brannstrom I.O."/>
            <person name="Guillou S."/>
            <person name="Cros-Aarteil S."/>
            <person name="Calhoun S."/>
            <person name="Haridas S."/>
            <person name="Kuo A."/>
            <person name="Mondo S."/>
            <person name="Pangilinan J."/>
            <person name="Riley R."/>
            <person name="LaButti K."/>
            <person name="Andreopoulos B."/>
            <person name="Lipzen A."/>
            <person name="Chen C."/>
            <person name="Yan M."/>
            <person name="Daum C."/>
            <person name="Ng V."/>
            <person name="Clum A."/>
            <person name="Steindorff A."/>
            <person name="Ohm R.A."/>
            <person name="Martin F."/>
            <person name="Silar P."/>
            <person name="Natvig D.O."/>
            <person name="Lalanne C."/>
            <person name="Gautier V."/>
            <person name="Ament-Velasquez S.L."/>
            <person name="Kruys A."/>
            <person name="Hutchinson M.I."/>
            <person name="Powell A.J."/>
            <person name="Barry K."/>
            <person name="Miller A.N."/>
            <person name="Grigoriev I.V."/>
            <person name="Debuchy R."/>
            <person name="Gladieux P."/>
            <person name="Hiltunen Thoren M."/>
            <person name="Johannesson H."/>
        </authorList>
    </citation>
    <scope>NUCLEOTIDE SEQUENCE</scope>
    <source>
        <strain evidence="2">CBS 990.96</strain>
    </source>
</reference>
<organism evidence="2 3">
    <name type="scientific">Podospora fimiseda</name>
    <dbReference type="NCBI Taxonomy" id="252190"/>
    <lineage>
        <taxon>Eukaryota</taxon>
        <taxon>Fungi</taxon>
        <taxon>Dikarya</taxon>
        <taxon>Ascomycota</taxon>
        <taxon>Pezizomycotina</taxon>
        <taxon>Sordariomycetes</taxon>
        <taxon>Sordariomycetidae</taxon>
        <taxon>Sordariales</taxon>
        <taxon>Podosporaceae</taxon>
        <taxon>Podospora</taxon>
    </lineage>
</organism>
<gene>
    <name evidence="2" type="ORF">QBC38DRAFT_513436</name>
</gene>
<evidence type="ECO:0000313" key="2">
    <source>
        <dbReference type="EMBL" id="KAK4221667.1"/>
    </source>
</evidence>
<dbReference type="Pfam" id="PF25000">
    <property type="entry name" value="DUF7779"/>
    <property type="match status" value="1"/>
</dbReference>
<dbReference type="Proteomes" id="UP001301958">
    <property type="component" value="Unassembled WGS sequence"/>
</dbReference>
<evidence type="ECO:0000259" key="1">
    <source>
        <dbReference type="Pfam" id="PF25000"/>
    </source>
</evidence>
<keyword evidence="3" id="KW-1185">Reference proteome</keyword>
<name>A0AAN6YSE5_9PEZI</name>
<sequence length="933" mass="105634">MGEYQPLIADLSAKFEQSTTVKAILTIHEEKPTPRYRGPFWTGKKEMVSALQNLLDKNNHLTCNYGGKLLGQELAEIATLKAEKNIVSATDYNGIAEFDQHSKVYREILGLLRGCPQEIIARSTPEGTDPTESNARRYVVRAGNLWASTESNADSTNNRNFEIIIAESKLPEMPCYVRTPTLRNPTFVGRNEIIRKIDSVLLAEDSGAGSALRSYALCGFGGLGKTQIATYYAFERESSFDAIFWVQADGPGKLYKSFRDIAEALNLTDDGDQGNMVVCREKVFRWLSDPRKQPTVSNVADGGAGATSFAKWLMIFDNADNLDIVPEFLPPTTYGSILITSRDPMAKTLLATDGIDLPPMTNSECARLLQIKVGESGSPEADRAALKLVEKLGNVPLAISQIATQIQRKHMTIDEYLNHHAEGSLISELNKVKALPPKEQYSFTVATVWAVEQFSRPALGIMRVMAFMDPDGVAENILQQKAPVSVSLPQDPVYQYAYPEPRKEYFNARTEILRTSVVRKNNDTKSLEWHRNIQQVVRDKMSREEQKVYYEFAVDLLFRAWQYADHYDRFTRENFKRQRCDEVLPNVKFILEAYGPILGQTKLPLQKARQLVKLLQETGWYLVQESQYDSVKPVFELAIKICKDHGDEMNDLLADTAFSYARYGEETNMDPQLVFDYCLQFHELRKQLDDGSMESIQDLATSHTSLSQGYLLLEQPEEAVKQCQMCMDIEANFPEQKDEGVISQFAHIYQAWGMCGLKKYEEAARLCLKVIDYRTKNFGPQDKESIKLGLALQCLGVAREKQGLLSQSVDAYKKALLNFKDILGPDSFRVAQINLKLGEIAGKRDAPQVARMLFTQAIQTFERTPYYKPELARALYKLSEFNDSIRKTGFDHPAVDVDYKRAVELFYELQPQASKGKPLGGEEFDMLVRFWSR</sequence>
<reference evidence="2" key="2">
    <citation type="submission" date="2023-05" db="EMBL/GenBank/DDBJ databases">
        <authorList>
            <consortium name="Lawrence Berkeley National Laboratory"/>
            <person name="Steindorff A."/>
            <person name="Hensen N."/>
            <person name="Bonometti L."/>
            <person name="Westerberg I."/>
            <person name="Brannstrom I.O."/>
            <person name="Guillou S."/>
            <person name="Cros-Aarteil S."/>
            <person name="Calhoun S."/>
            <person name="Haridas S."/>
            <person name="Kuo A."/>
            <person name="Mondo S."/>
            <person name="Pangilinan J."/>
            <person name="Riley R."/>
            <person name="Labutti K."/>
            <person name="Andreopoulos B."/>
            <person name="Lipzen A."/>
            <person name="Chen C."/>
            <person name="Yanf M."/>
            <person name="Daum C."/>
            <person name="Ng V."/>
            <person name="Clum A."/>
            <person name="Ohm R."/>
            <person name="Martin F."/>
            <person name="Silar P."/>
            <person name="Natvig D."/>
            <person name="Lalanne C."/>
            <person name="Gautier V."/>
            <person name="Ament-Velasquez S.L."/>
            <person name="Kruys A."/>
            <person name="Hutchinson M.I."/>
            <person name="Powell A.J."/>
            <person name="Barry K."/>
            <person name="Miller A.N."/>
            <person name="Grigoriev I.V."/>
            <person name="Debuchy R."/>
            <person name="Gladieux P."/>
            <person name="Thoren M.H."/>
            <person name="Johannesson H."/>
        </authorList>
    </citation>
    <scope>NUCLEOTIDE SEQUENCE</scope>
    <source>
        <strain evidence="2">CBS 990.96</strain>
    </source>
</reference>
<comment type="caution">
    <text evidence="2">The sequence shown here is derived from an EMBL/GenBank/DDBJ whole genome shotgun (WGS) entry which is preliminary data.</text>
</comment>
<dbReference type="Gene3D" id="1.25.40.10">
    <property type="entry name" value="Tetratricopeptide repeat domain"/>
    <property type="match status" value="1"/>
</dbReference>
<dbReference type="AlphaFoldDB" id="A0AAN6YSE5"/>
<dbReference type="SUPFAM" id="SSF48452">
    <property type="entry name" value="TPR-like"/>
    <property type="match status" value="1"/>
</dbReference>
<dbReference type="InterPro" id="IPR019734">
    <property type="entry name" value="TPR_rpt"/>
</dbReference>
<dbReference type="Gene3D" id="3.40.50.300">
    <property type="entry name" value="P-loop containing nucleotide triphosphate hydrolases"/>
    <property type="match status" value="1"/>
</dbReference>
<dbReference type="InterPro" id="IPR056681">
    <property type="entry name" value="DUF7779"/>
</dbReference>
<dbReference type="InterPro" id="IPR011990">
    <property type="entry name" value="TPR-like_helical_dom_sf"/>
</dbReference>
<accession>A0AAN6YSE5</accession>
<dbReference type="SMART" id="SM00028">
    <property type="entry name" value="TPR"/>
    <property type="match status" value="3"/>
</dbReference>
<dbReference type="PANTHER" id="PTHR35205:SF1">
    <property type="entry name" value="ZU5 DOMAIN-CONTAINING PROTEIN"/>
    <property type="match status" value="1"/>
</dbReference>